<dbReference type="SUPFAM" id="SSF63380">
    <property type="entry name" value="Riboflavin synthase domain-like"/>
    <property type="match status" value="1"/>
</dbReference>
<evidence type="ECO:0000259" key="2">
    <source>
        <dbReference type="PROSITE" id="PS51384"/>
    </source>
</evidence>
<feature type="binding site" evidence="1">
    <location>
        <position position="243"/>
    </location>
    <ligand>
        <name>[2Fe-2S] cluster</name>
        <dbReference type="ChEBI" id="CHEBI:190135"/>
    </ligand>
</feature>
<dbReference type="CDD" id="cd06221">
    <property type="entry name" value="sulfite_reductase_like"/>
    <property type="match status" value="1"/>
</dbReference>
<dbReference type="InterPro" id="IPR019480">
    <property type="entry name" value="Dihydroorotate_DH_Fe-S-bd"/>
</dbReference>
<dbReference type="GO" id="GO:0006221">
    <property type="term" value="P:pyrimidine nucleotide biosynthetic process"/>
    <property type="evidence" value="ECO:0007669"/>
    <property type="project" value="InterPro"/>
</dbReference>
<dbReference type="GO" id="GO:0016491">
    <property type="term" value="F:oxidoreductase activity"/>
    <property type="evidence" value="ECO:0007669"/>
    <property type="project" value="InterPro"/>
</dbReference>
<dbReference type="InterPro" id="IPR001709">
    <property type="entry name" value="Flavoprot_Pyr_Nucl_cyt_Rdtase"/>
</dbReference>
<dbReference type="InterPro" id="IPR001433">
    <property type="entry name" value="OxRdtase_FAD/NAD-bd"/>
</dbReference>
<dbReference type="GO" id="GO:0051537">
    <property type="term" value="F:2 iron, 2 sulfur cluster binding"/>
    <property type="evidence" value="ECO:0007669"/>
    <property type="project" value="UniProtKB-KW"/>
</dbReference>
<keyword evidence="1" id="KW-0479">Metal-binding</keyword>
<name>A0A3D8P489_9THEO</name>
<keyword evidence="1" id="KW-0408">Iron</keyword>
<dbReference type="InterPro" id="IPR008333">
    <property type="entry name" value="Cbr1-like_FAD-bd_dom"/>
</dbReference>
<keyword evidence="1" id="KW-0411">Iron-sulfur</keyword>
<dbReference type="PANTHER" id="PTHR43513:SF1">
    <property type="entry name" value="ANAEROBIC SULFITE REDUCTASE SUBUNIT B"/>
    <property type="match status" value="1"/>
</dbReference>
<dbReference type="AlphaFoldDB" id="A0A3D8P489"/>
<dbReference type="InterPro" id="IPR039261">
    <property type="entry name" value="FNR_nucleotide-bd"/>
</dbReference>
<dbReference type="Gene3D" id="2.40.30.10">
    <property type="entry name" value="Translation factors"/>
    <property type="match status" value="1"/>
</dbReference>
<dbReference type="InterPro" id="IPR017938">
    <property type="entry name" value="Riboflavin_synthase-like_b-brl"/>
</dbReference>
<keyword evidence="4" id="KW-1185">Reference proteome</keyword>
<comment type="cofactor">
    <cofactor evidence="1">
        <name>[2Fe-2S] cluster</name>
        <dbReference type="ChEBI" id="CHEBI:190135"/>
    </cofactor>
    <text evidence="1">Binds 1 [2Fe-2S] cluster per subunit.</text>
</comment>
<feature type="binding site" evidence="1">
    <location>
        <position position="251"/>
    </location>
    <ligand>
        <name>[2Fe-2S] cluster</name>
        <dbReference type="ChEBI" id="CHEBI:190135"/>
    </ligand>
</feature>
<dbReference type="PIRSF" id="PIRSF006816">
    <property type="entry name" value="Cyc3_hyd_g"/>
    <property type="match status" value="1"/>
</dbReference>
<protein>
    <submittedName>
        <fullName evidence="3">Hydrogenase</fullName>
    </submittedName>
</protein>
<dbReference type="PANTHER" id="PTHR43513">
    <property type="entry name" value="DIHYDROOROTATE DEHYDROGENASE B (NAD(+)), ELECTRON TRANSFER SUBUNIT"/>
    <property type="match status" value="1"/>
</dbReference>
<dbReference type="GO" id="GO:0050660">
    <property type="term" value="F:flavin adenine dinucleotide binding"/>
    <property type="evidence" value="ECO:0007669"/>
    <property type="project" value="InterPro"/>
</dbReference>
<dbReference type="SUPFAM" id="SSF52343">
    <property type="entry name" value="Ferredoxin reductase-like, C-terminal NADP-linked domain"/>
    <property type="match status" value="1"/>
</dbReference>
<dbReference type="Pfam" id="PF00970">
    <property type="entry name" value="FAD_binding_6"/>
    <property type="match status" value="1"/>
</dbReference>
<organism evidence="3 4">
    <name type="scientific">Ammonifex thiophilus</name>
    <dbReference type="NCBI Taxonomy" id="444093"/>
    <lineage>
        <taxon>Bacteria</taxon>
        <taxon>Bacillati</taxon>
        <taxon>Bacillota</taxon>
        <taxon>Clostridia</taxon>
        <taxon>Thermoanaerobacterales</taxon>
        <taxon>Thermoanaerobacteraceae</taxon>
        <taxon>Ammonifex</taxon>
    </lineage>
</organism>
<feature type="binding site" evidence="1">
    <location>
        <position position="259"/>
    </location>
    <ligand>
        <name>[2Fe-2S] cluster</name>
        <dbReference type="ChEBI" id="CHEBI:190135"/>
    </ligand>
</feature>
<dbReference type="Proteomes" id="UP000256329">
    <property type="component" value="Unassembled WGS sequence"/>
</dbReference>
<feature type="domain" description="FAD-binding FR-type" evidence="2">
    <location>
        <begin position="6"/>
        <end position="106"/>
    </location>
</feature>
<evidence type="ECO:0000313" key="3">
    <source>
        <dbReference type="EMBL" id="RDV83972.1"/>
    </source>
</evidence>
<dbReference type="PROSITE" id="PS51384">
    <property type="entry name" value="FAD_FR"/>
    <property type="match status" value="1"/>
</dbReference>
<evidence type="ECO:0000256" key="1">
    <source>
        <dbReference type="PIRSR" id="PIRSR006816-2"/>
    </source>
</evidence>
<sequence>MASNPYLPHLATLLEVREETEDIKTFRLAFDDPEVASAWQYLPGQIALLSLFGVGEAAFSLSSAPLGQGWLEFSIRRMGKVTTALHQLEPGAKVGIRGPFGRGFPCELFRGHDLLVIGGGIGMAPLRSLVNYVLARRKEYGRLQIVYGARSSRQFCFREEIFSLWPQAPDTQVYLTVDCPEEGWEGHVGFVPDYVAEINPSPEGKYAVLCGPPIMIEKTIARLEERGFLPQHIYTTLEMRMKCGIGKCGRCNLGAKFVCLSGPVFSWAELKEEREKF</sequence>
<dbReference type="InterPro" id="IPR012165">
    <property type="entry name" value="Cyt_c3_hydrogenase_gsu"/>
</dbReference>
<keyword evidence="1" id="KW-0001">2Fe-2S</keyword>
<gene>
    <name evidence="3" type="ORF">DXX99_03825</name>
</gene>
<accession>A0A3D8P489</accession>
<dbReference type="GO" id="GO:0046872">
    <property type="term" value="F:metal ion binding"/>
    <property type="evidence" value="ECO:0007669"/>
    <property type="project" value="UniProtKB-KW"/>
</dbReference>
<reference evidence="3 4" key="1">
    <citation type="submission" date="2018-08" db="EMBL/GenBank/DDBJ databases">
        <title>Form III RuBisCO-mediated autotrophy in Thermodesulfobium bacteria.</title>
        <authorList>
            <person name="Toshchakov S.V."/>
            <person name="Kublanov I.V."/>
            <person name="Frolov E."/>
            <person name="Bonch-Osmolovskaya E.A."/>
            <person name="Tourova T.P."/>
            <person name="Chernych N.A."/>
            <person name="Lebedinsky A.V."/>
        </authorList>
    </citation>
    <scope>NUCLEOTIDE SEQUENCE [LARGE SCALE GENOMIC DNA]</scope>
    <source>
        <strain evidence="3 4">SR</strain>
    </source>
</reference>
<dbReference type="RefSeq" id="WP_115792191.1">
    <property type="nucleotide sequence ID" value="NZ_QSLN01000003.1"/>
</dbReference>
<dbReference type="InterPro" id="IPR017927">
    <property type="entry name" value="FAD-bd_FR_type"/>
</dbReference>
<dbReference type="OrthoDB" id="9796486at2"/>
<dbReference type="EMBL" id="QSLN01000003">
    <property type="protein sequence ID" value="RDV83972.1"/>
    <property type="molecule type" value="Genomic_DNA"/>
</dbReference>
<dbReference type="Pfam" id="PF00175">
    <property type="entry name" value="NAD_binding_1"/>
    <property type="match status" value="1"/>
</dbReference>
<dbReference type="InterPro" id="IPR050353">
    <property type="entry name" value="PyrK_electron_transfer"/>
</dbReference>
<comment type="caution">
    <text evidence="3">The sequence shown here is derived from an EMBL/GenBank/DDBJ whole genome shotgun (WGS) entry which is preliminary data.</text>
</comment>
<dbReference type="Pfam" id="PF10418">
    <property type="entry name" value="DHODB_Fe-S_bind"/>
    <property type="match status" value="1"/>
</dbReference>
<evidence type="ECO:0000313" key="4">
    <source>
        <dbReference type="Proteomes" id="UP000256329"/>
    </source>
</evidence>
<dbReference type="PRINTS" id="PR00371">
    <property type="entry name" value="FPNCR"/>
</dbReference>
<proteinExistence type="predicted"/>
<dbReference type="Gene3D" id="3.40.50.80">
    <property type="entry name" value="Nucleotide-binding domain of ferredoxin-NADP reductase (FNR) module"/>
    <property type="match status" value="1"/>
</dbReference>
<feature type="binding site" evidence="1">
    <location>
        <position position="248"/>
    </location>
    <ligand>
        <name>[2Fe-2S] cluster</name>
        <dbReference type="ChEBI" id="CHEBI:190135"/>
    </ligand>
</feature>
<dbReference type="PRINTS" id="PR00410">
    <property type="entry name" value="PHEHYDRXLASE"/>
</dbReference>